<feature type="compositionally biased region" description="Acidic residues" evidence="1">
    <location>
        <begin position="20"/>
        <end position="51"/>
    </location>
</feature>
<gene>
    <name evidence="2" type="ORF">DPMN_156951</name>
</gene>
<sequence>MVAVGYDDCDYDKDLNADTDNSDDDNVYDVYDSCEEDDSDGKDGEDGDNDDVQQPPVERNCGKNCANPLTEKDSILIASRFKGDGRPSWKLIVELQTATERREQREHPLNLNQNWNIF</sequence>
<dbReference type="Proteomes" id="UP000828390">
    <property type="component" value="Unassembled WGS sequence"/>
</dbReference>
<reference evidence="2" key="2">
    <citation type="submission" date="2020-11" db="EMBL/GenBank/DDBJ databases">
        <authorList>
            <person name="McCartney M.A."/>
            <person name="Auch B."/>
            <person name="Kono T."/>
            <person name="Mallez S."/>
            <person name="Becker A."/>
            <person name="Gohl D.M."/>
            <person name="Silverstein K.A.T."/>
            <person name="Koren S."/>
            <person name="Bechman K.B."/>
            <person name="Herman A."/>
            <person name="Abrahante J.E."/>
            <person name="Garbe J."/>
        </authorList>
    </citation>
    <scope>NUCLEOTIDE SEQUENCE</scope>
    <source>
        <strain evidence="2">Duluth1</strain>
        <tissue evidence="2">Whole animal</tissue>
    </source>
</reference>
<dbReference type="EMBL" id="JAIWYP010000007">
    <property type="protein sequence ID" value="KAH3803249.1"/>
    <property type="molecule type" value="Genomic_DNA"/>
</dbReference>
<organism evidence="2 3">
    <name type="scientific">Dreissena polymorpha</name>
    <name type="common">Zebra mussel</name>
    <name type="synonym">Mytilus polymorpha</name>
    <dbReference type="NCBI Taxonomy" id="45954"/>
    <lineage>
        <taxon>Eukaryota</taxon>
        <taxon>Metazoa</taxon>
        <taxon>Spiralia</taxon>
        <taxon>Lophotrochozoa</taxon>
        <taxon>Mollusca</taxon>
        <taxon>Bivalvia</taxon>
        <taxon>Autobranchia</taxon>
        <taxon>Heteroconchia</taxon>
        <taxon>Euheterodonta</taxon>
        <taxon>Imparidentia</taxon>
        <taxon>Neoheterodontei</taxon>
        <taxon>Myida</taxon>
        <taxon>Dreissenoidea</taxon>
        <taxon>Dreissenidae</taxon>
        <taxon>Dreissena</taxon>
    </lineage>
</organism>
<evidence type="ECO:0000256" key="1">
    <source>
        <dbReference type="SAM" id="MobiDB-lite"/>
    </source>
</evidence>
<dbReference type="AlphaFoldDB" id="A0A9D4FT97"/>
<reference evidence="2" key="1">
    <citation type="journal article" date="2019" name="bioRxiv">
        <title>The Genome of the Zebra Mussel, Dreissena polymorpha: A Resource for Invasive Species Research.</title>
        <authorList>
            <person name="McCartney M.A."/>
            <person name="Auch B."/>
            <person name="Kono T."/>
            <person name="Mallez S."/>
            <person name="Zhang Y."/>
            <person name="Obille A."/>
            <person name="Becker A."/>
            <person name="Abrahante J.E."/>
            <person name="Garbe J."/>
            <person name="Badalamenti J.P."/>
            <person name="Herman A."/>
            <person name="Mangelson H."/>
            <person name="Liachko I."/>
            <person name="Sullivan S."/>
            <person name="Sone E.D."/>
            <person name="Koren S."/>
            <person name="Silverstein K.A.T."/>
            <person name="Beckman K.B."/>
            <person name="Gohl D.M."/>
        </authorList>
    </citation>
    <scope>NUCLEOTIDE SEQUENCE</scope>
    <source>
        <strain evidence="2">Duluth1</strain>
        <tissue evidence="2">Whole animal</tissue>
    </source>
</reference>
<keyword evidence="3" id="KW-1185">Reference proteome</keyword>
<accession>A0A9D4FT97</accession>
<name>A0A9D4FT97_DREPO</name>
<evidence type="ECO:0000313" key="2">
    <source>
        <dbReference type="EMBL" id="KAH3803249.1"/>
    </source>
</evidence>
<comment type="caution">
    <text evidence="2">The sequence shown here is derived from an EMBL/GenBank/DDBJ whole genome shotgun (WGS) entry which is preliminary data.</text>
</comment>
<protein>
    <submittedName>
        <fullName evidence="2">Uncharacterized protein</fullName>
    </submittedName>
</protein>
<evidence type="ECO:0000313" key="3">
    <source>
        <dbReference type="Proteomes" id="UP000828390"/>
    </source>
</evidence>
<proteinExistence type="predicted"/>
<feature type="region of interest" description="Disordered" evidence="1">
    <location>
        <begin position="1"/>
        <end position="65"/>
    </location>
</feature>